<evidence type="ECO:0000313" key="3">
    <source>
        <dbReference type="EMBL" id="CAH2293775.1"/>
    </source>
</evidence>
<dbReference type="AlphaFoldDB" id="A0AAD1W4V6"/>
<gene>
    <name evidence="3" type="ORF">PECUL_23A018023</name>
</gene>
<feature type="region of interest" description="Disordered" evidence="2">
    <location>
        <begin position="43"/>
        <end position="62"/>
    </location>
</feature>
<proteinExistence type="predicted"/>
<keyword evidence="1" id="KW-0175">Coiled coil</keyword>
<feature type="region of interest" description="Disordered" evidence="2">
    <location>
        <begin position="1"/>
        <end position="24"/>
    </location>
</feature>
<feature type="compositionally biased region" description="Polar residues" evidence="2">
    <location>
        <begin position="49"/>
        <end position="58"/>
    </location>
</feature>
<dbReference type="Proteomes" id="UP001295444">
    <property type="component" value="Chromosome 05"/>
</dbReference>
<organism evidence="3 4">
    <name type="scientific">Pelobates cultripes</name>
    <name type="common">Western spadefoot toad</name>
    <dbReference type="NCBI Taxonomy" id="61616"/>
    <lineage>
        <taxon>Eukaryota</taxon>
        <taxon>Metazoa</taxon>
        <taxon>Chordata</taxon>
        <taxon>Craniata</taxon>
        <taxon>Vertebrata</taxon>
        <taxon>Euteleostomi</taxon>
        <taxon>Amphibia</taxon>
        <taxon>Batrachia</taxon>
        <taxon>Anura</taxon>
        <taxon>Pelobatoidea</taxon>
        <taxon>Pelobatidae</taxon>
        <taxon>Pelobates</taxon>
    </lineage>
</organism>
<dbReference type="EMBL" id="OW240916">
    <property type="protein sequence ID" value="CAH2293775.1"/>
    <property type="molecule type" value="Genomic_DNA"/>
</dbReference>
<accession>A0AAD1W4V6</accession>
<evidence type="ECO:0000256" key="1">
    <source>
        <dbReference type="SAM" id="Coils"/>
    </source>
</evidence>
<evidence type="ECO:0000313" key="4">
    <source>
        <dbReference type="Proteomes" id="UP001295444"/>
    </source>
</evidence>
<keyword evidence="4" id="KW-1185">Reference proteome</keyword>
<evidence type="ECO:0000256" key="2">
    <source>
        <dbReference type="SAM" id="MobiDB-lite"/>
    </source>
</evidence>
<name>A0AAD1W4V6_PELCU</name>
<protein>
    <submittedName>
        <fullName evidence="3">Uncharacterized protein</fullName>
    </submittedName>
</protein>
<reference evidence="3" key="1">
    <citation type="submission" date="2022-03" db="EMBL/GenBank/DDBJ databases">
        <authorList>
            <person name="Alioto T."/>
            <person name="Alioto T."/>
            <person name="Gomez Garrido J."/>
        </authorList>
    </citation>
    <scope>NUCLEOTIDE SEQUENCE</scope>
</reference>
<sequence length="142" mass="16055">MGNKRRPTTLAHTPDAGSGKKSRDLDRYFRDTVSILGAEQEECRMPSLSRGSHSISPTRSEHLTEAGMAKIKELIQNLPSKDELAVMLTKLKSSVQEQISTLTSEVKQISNRVGDLEDDREQIMDRLQYLEQSQERNEAKIL</sequence>
<feature type="coiled-coil region" evidence="1">
    <location>
        <begin position="92"/>
        <end position="133"/>
    </location>
</feature>